<evidence type="ECO:0000256" key="1">
    <source>
        <dbReference type="SAM" id="Phobius"/>
    </source>
</evidence>
<name>A0ABV0KRD4_9CYAN</name>
<keyword evidence="1" id="KW-0472">Membrane</keyword>
<protein>
    <submittedName>
        <fullName evidence="2">Uncharacterized protein</fullName>
    </submittedName>
</protein>
<reference evidence="2 3" key="1">
    <citation type="submission" date="2022-04" db="EMBL/GenBank/DDBJ databases">
        <title>Positive selection, recombination, and allopatry shape intraspecific diversity of widespread and dominant cyanobacteria.</title>
        <authorList>
            <person name="Wei J."/>
            <person name="Shu W."/>
            <person name="Hu C."/>
        </authorList>
    </citation>
    <scope>NUCLEOTIDE SEQUENCE [LARGE SCALE GENOMIC DNA]</scope>
    <source>
        <strain evidence="2 3">AS-A4</strain>
    </source>
</reference>
<proteinExistence type="predicted"/>
<evidence type="ECO:0000313" key="2">
    <source>
        <dbReference type="EMBL" id="MEP1061797.1"/>
    </source>
</evidence>
<sequence length="183" mass="21203">MKFDEQNTVFQLIDRTNLETTKTNLPIDSIGSIIHLDDSDDIFIVRHIEIKIEHKTEFTRKYSDDITPSWDDVDDYYVPGHTTNKICQNTYITVELDTEHRRLSLEKLEQKKAGIQLIFWFSVTIFALLLLQSNSHPNKKIREFTSFDRFMGSVQIACFFGATVSGMALSLSSFSHNFTKLIE</sequence>
<dbReference type="Proteomes" id="UP001476950">
    <property type="component" value="Unassembled WGS sequence"/>
</dbReference>
<dbReference type="EMBL" id="JAMPLM010000044">
    <property type="protein sequence ID" value="MEP1061797.1"/>
    <property type="molecule type" value="Genomic_DNA"/>
</dbReference>
<organism evidence="2 3">
    <name type="scientific">Stenomitos frigidus AS-A4</name>
    <dbReference type="NCBI Taxonomy" id="2933935"/>
    <lineage>
        <taxon>Bacteria</taxon>
        <taxon>Bacillati</taxon>
        <taxon>Cyanobacteriota</taxon>
        <taxon>Cyanophyceae</taxon>
        <taxon>Leptolyngbyales</taxon>
        <taxon>Leptolyngbyaceae</taxon>
        <taxon>Stenomitos</taxon>
    </lineage>
</organism>
<evidence type="ECO:0000313" key="3">
    <source>
        <dbReference type="Proteomes" id="UP001476950"/>
    </source>
</evidence>
<keyword evidence="3" id="KW-1185">Reference proteome</keyword>
<gene>
    <name evidence="2" type="ORF">NDI38_25835</name>
</gene>
<feature type="transmembrane region" description="Helical" evidence="1">
    <location>
        <begin position="152"/>
        <end position="174"/>
    </location>
</feature>
<feature type="transmembrane region" description="Helical" evidence="1">
    <location>
        <begin position="113"/>
        <end position="131"/>
    </location>
</feature>
<accession>A0ABV0KRD4</accession>
<keyword evidence="1" id="KW-0812">Transmembrane</keyword>
<comment type="caution">
    <text evidence="2">The sequence shown here is derived from an EMBL/GenBank/DDBJ whole genome shotgun (WGS) entry which is preliminary data.</text>
</comment>
<keyword evidence="1" id="KW-1133">Transmembrane helix</keyword>
<dbReference type="RefSeq" id="WP_190448027.1">
    <property type="nucleotide sequence ID" value="NZ_JAMPLM010000044.1"/>
</dbReference>